<dbReference type="AlphaFoldDB" id="A0AA85ESA2"/>
<evidence type="ECO:0000313" key="3">
    <source>
        <dbReference type="WBParaSite" id="SRDH1_21310.1"/>
    </source>
</evidence>
<keyword evidence="2" id="KW-1185">Reference proteome</keyword>
<dbReference type="InterPro" id="IPR000477">
    <property type="entry name" value="RT_dom"/>
</dbReference>
<reference evidence="3" key="2">
    <citation type="submission" date="2023-11" db="UniProtKB">
        <authorList>
            <consortium name="WormBaseParasite"/>
        </authorList>
    </citation>
    <scope>IDENTIFICATION</scope>
</reference>
<reference evidence="2" key="1">
    <citation type="submission" date="2022-06" db="EMBL/GenBank/DDBJ databases">
        <authorList>
            <person name="Berger JAMES D."/>
            <person name="Berger JAMES D."/>
        </authorList>
    </citation>
    <scope>NUCLEOTIDE SEQUENCE [LARGE SCALE GENOMIC DNA]</scope>
</reference>
<organism evidence="2 3">
    <name type="scientific">Schistosoma rodhaini</name>
    <dbReference type="NCBI Taxonomy" id="6188"/>
    <lineage>
        <taxon>Eukaryota</taxon>
        <taxon>Metazoa</taxon>
        <taxon>Spiralia</taxon>
        <taxon>Lophotrochozoa</taxon>
        <taxon>Platyhelminthes</taxon>
        <taxon>Trematoda</taxon>
        <taxon>Digenea</taxon>
        <taxon>Strigeidida</taxon>
        <taxon>Schistosomatoidea</taxon>
        <taxon>Schistosomatidae</taxon>
        <taxon>Schistosoma</taxon>
    </lineage>
</organism>
<dbReference type="PROSITE" id="PS50878">
    <property type="entry name" value="RT_POL"/>
    <property type="match status" value="1"/>
</dbReference>
<sequence length="268" mass="31053">MAFRKFHAVSSFLNRDEYISKVISILNDSTRFIIDNTQKDLTNATEKRLLKKLIELLKKSLIDNHTYNELKTKESQLPYLYGLPKIHKTDILMRPIISMTKSPFHKLTRWLTRCLEPIRKKLAPYSLKDSFEFVQKLDNINASDKFMVLFDVSSLFTNIPLDETAEILGEYSELLPLPIHEFKQLLFLCTKNIQLKFNNVFYRQIDGVAMGCPLGPILADIFMGNLEHKKPKHAIDSTTLYCIYVDDTFLVCNTPSICSVCLIKHTRI</sequence>
<protein>
    <recommendedName>
        <fullName evidence="1">Reverse transcriptase domain-containing protein</fullName>
    </recommendedName>
</protein>
<dbReference type="Pfam" id="PF00078">
    <property type="entry name" value="RVT_1"/>
    <property type="match status" value="1"/>
</dbReference>
<dbReference type="PANTHER" id="PTHR21301">
    <property type="entry name" value="REVERSE TRANSCRIPTASE"/>
    <property type="match status" value="1"/>
</dbReference>
<proteinExistence type="predicted"/>
<dbReference type="PANTHER" id="PTHR21301:SF10">
    <property type="entry name" value="REVERSE TRANSCRIPTASE DOMAIN-CONTAINING PROTEIN"/>
    <property type="match status" value="1"/>
</dbReference>
<feature type="domain" description="Reverse transcriptase" evidence="1">
    <location>
        <begin position="64"/>
        <end position="268"/>
    </location>
</feature>
<dbReference type="WBParaSite" id="SRDH1_21310.1">
    <property type="protein sequence ID" value="SRDH1_21310.1"/>
    <property type="gene ID" value="SRDH1_21310"/>
</dbReference>
<evidence type="ECO:0000313" key="2">
    <source>
        <dbReference type="Proteomes" id="UP000050792"/>
    </source>
</evidence>
<dbReference type="Proteomes" id="UP000050792">
    <property type="component" value="Unassembled WGS sequence"/>
</dbReference>
<name>A0AA85ESA2_9TREM</name>
<accession>A0AA85ESA2</accession>
<evidence type="ECO:0000259" key="1">
    <source>
        <dbReference type="PROSITE" id="PS50878"/>
    </source>
</evidence>